<dbReference type="Proteomes" id="UP001054945">
    <property type="component" value="Unassembled WGS sequence"/>
</dbReference>
<dbReference type="EMBL" id="BPLR01007218">
    <property type="protein sequence ID" value="GIY15279.1"/>
    <property type="molecule type" value="Genomic_DNA"/>
</dbReference>
<accession>A0AAV4R3U0</accession>
<proteinExistence type="predicted"/>
<name>A0AAV4R3U0_CAEEX</name>
<keyword evidence="3" id="KW-1185">Reference proteome</keyword>
<keyword evidence="1" id="KW-0732">Signal</keyword>
<comment type="caution">
    <text evidence="2">The sequence shown here is derived from an EMBL/GenBank/DDBJ whole genome shotgun (WGS) entry which is preliminary data.</text>
</comment>
<sequence length="111" mass="12180">MNFLALFVAAMVSLASAHVDRDAKRSFPTWVAWECTTRPSSLDWIGCAKSVTNSLGSQMYTPRAGSFTFRSNCFKNDFFTQCVDALLLKRPAEAGLHGGPALRKTEITSCP</sequence>
<protein>
    <recommendedName>
        <fullName evidence="4">Secreted protein</fullName>
    </recommendedName>
</protein>
<evidence type="ECO:0008006" key="4">
    <source>
        <dbReference type="Google" id="ProtNLM"/>
    </source>
</evidence>
<feature type="signal peptide" evidence="1">
    <location>
        <begin position="1"/>
        <end position="17"/>
    </location>
</feature>
<gene>
    <name evidence="2" type="ORF">CEXT_784611</name>
</gene>
<organism evidence="2 3">
    <name type="scientific">Caerostris extrusa</name>
    <name type="common">Bark spider</name>
    <name type="synonym">Caerostris bankana</name>
    <dbReference type="NCBI Taxonomy" id="172846"/>
    <lineage>
        <taxon>Eukaryota</taxon>
        <taxon>Metazoa</taxon>
        <taxon>Ecdysozoa</taxon>
        <taxon>Arthropoda</taxon>
        <taxon>Chelicerata</taxon>
        <taxon>Arachnida</taxon>
        <taxon>Araneae</taxon>
        <taxon>Araneomorphae</taxon>
        <taxon>Entelegynae</taxon>
        <taxon>Araneoidea</taxon>
        <taxon>Araneidae</taxon>
        <taxon>Caerostris</taxon>
    </lineage>
</organism>
<dbReference type="AlphaFoldDB" id="A0AAV4R3U0"/>
<feature type="chain" id="PRO_5043315841" description="Secreted protein" evidence="1">
    <location>
        <begin position="18"/>
        <end position="111"/>
    </location>
</feature>
<evidence type="ECO:0000256" key="1">
    <source>
        <dbReference type="SAM" id="SignalP"/>
    </source>
</evidence>
<evidence type="ECO:0000313" key="2">
    <source>
        <dbReference type="EMBL" id="GIY15279.1"/>
    </source>
</evidence>
<reference evidence="2 3" key="1">
    <citation type="submission" date="2021-06" db="EMBL/GenBank/DDBJ databases">
        <title>Caerostris extrusa draft genome.</title>
        <authorList>
            <person name="Kono N."/>
            <person name="Arakawa K."/>
        </authorList>
    </citation>
    <scope>NUCLEOTIDE SEQUENCE [LARGE SCALE GENOMIC DNA]</scope>
</reference>
<evidence type="ECO:0000313" key="3">
    <source>
        <dbReference type="Proteomes" id="UP001054945"/>
    </source>
</evidence>